<accession>A0A2T5GH23</accession>
<evidence type="ECO:0000313" key="1">
    <source>
        <dbReference type="EMBL" id="PTQ58614.1"/>
    </source>
</evidence>
<evidence type="ECO:0000313" key="2">
    <source>
        <dbReference type="Proteomes" id="UP000244189"/>
    </source>
</evidence>
<dbReference type="RefSeq" id="WP_107959442.1">
    <property type="nucleotide sequence ID" value="NZ_QAOG01000007.1"/>
</dbReference>
<name>A0A2T5GH23_9SPHN</name>
<dbReference type="EMBL" id="QAOG01000007">
    <property type="protein sequence ID" value="PTQ58614.1"/>
    <property type="molecule type" value="Genomic_DNA"/>
</dbReference>
<dbReference type="Proteomes" id="UP000244189">
    <property type="component" value="Unassembled WGS sequence"/>
</dbReference>
<reference evidence="1 2" key="1">
    <citation type="submission" date="2018-04" db="EMBL/GenBank/DDBJ databases">
        <title>Genomic Encyclopedia of Type Strains, Phase III (KMG-III): the genomes of soil and plant-associated and newly described type strains.</title>
        <authorList>
            <person name="Whitman W."/>
        </authorList>
    </citation>
    <scope>NUCLEOTIDE SEQUENCE [LARGE SCALE GENOMIC DNA]</scope>
    <source>
        <strain evidence="1 2">MA101b</strain>
    </source>
</reference>
<dbReference type="AlphaFoldDB" id="A0A2T5GH23"/>
<sequence length="218" mass="24467">MAAGIEMFRDMSLTVPPGATAALRTALIEAAVAPWRFDAERAEEIKRNAVSFEDVLLFRHDASDQLPAAGLTLWGRESGYYVPNIVPLEARSLSYSQYNSILTDFVDRIARPVCDRLGVGIELSSGSQSLDDWTTEDVATRLRRFSAAANKSTGASHPMDQRRWFDFLVASHLSEKELDVETLARWLREVDGWDEETAYDLAGNYQNALALLTYYDEH</sequence>
<proteinExistence type="predicted"/>
<gene>
    <name evidence="1" type="ORF">C8J26_3481</name>
</gene>
<organism evidence="1 2">
    <name type="scientific">Sphingomonas aurantiaca</name>
    <dbReference type="NCBI Taxonomy" id="185949"/>
    <lineage>
        <taxon>Bacteria</taxon>
        <taxon>Pseudomonadati</taxon>
        <taxon>Pseudomonadota</taxon>
        <taxon>Alphaproteobacteria</taxon>
        <taxon>Sphingomonadales</taxon>
        <taxon>Sphingomonadaceae</taxon>
        <taxon>Sphingomonas</taxon>
    </lineage>
</organism>
<keyword evidence="2" id="KW-1185">Reference proteome</keyword>
<protein>
    <submittedName>
        <fullName evidence="1">Uncharacterized protein</fullName>
    </submittedName>
</protein>
<comment type="caution">
    <text evidence="1">The sequence shown here is derived from an EMBL/GenBank/DDBJ whole genome shotgun (WGS) entry which is preliminary data.</text>
</comment>